<comment type="caution">
    <text evidence="2">The sequence shown here is derived from an EMBL/GenBank/DDBJ whole genome shotgun (WGS) entry which is preliminary data.</text>
</comment>
<keyword evidence="3" id="KW-1185">Reference proteome</keyword>
<dbReference type="Proteomes" id="UP000629025">
    <property type="component" value="Unassembled WGS sequence"/>
</dbReference>
<protein>
    <submittedName>
        <fullName evidence="2">Uncharacterized protein</fullName>
    </submittedName>
</protein>
<evidence type="ECO:0000313" key="2">
    <source>
        <dbReference type="EMBL" id="GGB92392.1"/>
    </source>
</evidence>
<organism evidence="2 3">
    <name type="scientific">Marinobacterium zhoushanense</name>
    <dbReference type="NCBI Taxonomy" id="1679163"/>
    <lineage>
        <taxon>Bacteria</taxon>
        <taxon>Pseudomonadati</taxon>
        <taxon>Pseudomonadota</taxon>
        <taxon>Gammaproteobacteria</taxon>
        <taxon>Oceanospirillales</taxon>
        <taxon>Oceanospirillaceae</taxon>
        <taxon>Marinobacterium</taxon>
    </lineage>
</organism>
<gene>
    <name evidence="2" type="ORF">GCM10011352_18070</name>
</gene>
<reference evidence="3" key="1">
    <citation type="journal article" date="2019" name="Int. J. Syst. Evol. Microbiol.">
        <title>The Global Catalogue of Microorganisms (GCM) 10K type strain sequencing project: providing services to taxonomists for standard genome sequencing and annotation.</title>
        <authorList>
            <consortium name="The Broad Institute Genomics Platform"/>
            <consortium name="The Broad Institute Genome Sequencing Center for Infectious Disease"/>
            <person name="Wu L."/>
            <person name="Ma J."/>
        </authorList>
    </citation>
    <scope>NUCLEOTIDE SEQUENCE [LARGE SCALE GENOMIC DNA]</scope>
    <source>
        <strain evidence="3">CGMCC 1.15341</strain>
    </source>
</reference>
<evidence type="ECO:0000313" key="3">
    <source>
        <dbReference type="Proteomes" id="UP000629025"/>
    </source>
</evidence>
<name>A0ABQ1KA19_9GAMM</name>
<evidence type="ECO:0000256" key="1">
    <source>
        <dbReference type="SAM" id="MobiDB-lite"/>
    </source>
</evidence>
<accession>A0ABQ1KA19</accession>
<feature type="region of interest" description="Disordered" evidence="1">
    <location>
        <begin position="1"/>
        <end position="100"/>
    </location>
</feature>
<proteinExistence type="predicted"/>
<feature type="compositionally biased region" description="Basic and acidic residues" evidence="1">
    <location>
        <begin position="8"/>
        <end position="24"/>
    </location>
</feature>
<sequence>MKVSSWRATDRVSNHLFKQQDLKPKNGQGEYGLGPGDETGSAKAGDRREEFFSTPGQAFLGDFPKAVDDAVMGKLGSTPESDDTDSKQPASGSRIFTGGG</sequence>
<dbReference type="EMBL" id="BMIJ01000003">
    <property type="protein sequence ID" value="GGB92392.1"/>
    <property type="molecule type" value="Genomic_DNA"/>
</dbReference>